<dbReference type="GO" id="GO:0006355">
    <property type="term" value="P:regulation of DNA-templated transcription"/>
    <property type="evidence" value="ECO:0007669"/>
    <property type="project" value="InterPro"/>
</dbReference>
<feature type="domain" description="PAS" evidence="15">
    <location>
        <begin position="501"/>
        <end position="575"/>
    </location>
</feature>
<evidence type="ECO:0000313" key="17">
    <source>
        <dbReference type="EMBL" id="KPV51871.1"/>
    </source>
</evidence>
<comment type="catalytic activity">
    <reaction evidence="1">
        <text>ATP + protein L-histidine = ADP + protein N-phospho-L-histidine.</text>
        <dbReference type="EC" id="2.7.13.3"/>
    </reaction>
</comment>
<dbReference type="FunFam" id="1.10.287.130:FF:000003">
    <property type="entry name" value="Histidine kinase"/>
    <property type="match status" value="1"/>
</dbReference>
<evidence type="ECO:0000259" key="16">
    <source>
        <dbReference type="PROSITE" id="PS50113"/>
    </source>
</evidence>
<dbReference type="InterPro" id="IPR000700">
    <property type="entry name" value="PAS-assoc_C"/>
</dbReference>
<evidence type="ECO:0000259" key="14">
    <source>
        <dbReference type="PROSITE" id="PS50109"/>
    </source>
</evidence>
<evidence type="ECO:0000313" key="18">
    <source>
        <dbReference type="Proteomes" id="UP000050509"/>
    </source>
</evidence>
<dbReference type="SMART" id="SM00065">
    <property type="entry name" value="GAF"/>
    <property type="match status" value="1"/>
</dbReference>
<dbReference type="Gene3D" id="3.30.565.10">
    <property type="entry name" value="Histidine kinase-like ATPase, C-terminal domain"/>
    <property type="match status" value="1"/>
</dbReference>
<feature type="domain" description="Histidine kinase" evidence="14">
    <location>
        <begin position="769"/>
        <end position="955"/>
    </location>
</feature>
<evidence type="ECO:0000256" key="6">
    <source>
        <dbReference type="ARBA" id="ARBA00022679"/>
    </source>
</evidence>
<keyword evidence="12" id="KW-0902">Two-component regulatory system</keyword>
<evidence type="ECO:0000256" key="3">
    <source>
        <dbReference type="ARBA" id="ARBA00012438"/>
    </source>
</evidence>
<organism evidence="17 18">
    <name type="scientific">Kouleothrix aurantiaca</name>
    <dbReference type="NCBI Taxonomy" id="186479"/>
    <lineage>
        <taxon>Bacteria</taxon>
        <taxon>Bacillati</taxon>
        <taxon>Chloroflexota</taxon>
        <taxon>Chloroflexia</taxon>
        <taxon>Chloroflexales</taxon>
        <taxon>Roseiflexineae</taxon>
        <taxon>Roseiflexaceae</taxon>
        <taxon>Kouleothrix</taxon>
    </lineage>
</organism>
<dbReference type="PRINTS" id="PR00344">
    <property type="entry name" value="BCTRLSENSOR"/>
</dbReference>
<feature type="non-terminal residue" evidence="17">
    <location>
        <position position="1"/>
    </location>
</feature>
<evidence type="ECO:0000256" key="2">
    <source>
        <dbReference type="ARBA" id="ARBA00004651"/>
    </source>
</evidence>
<proteinExistence type="predicted"/>
<dbReference type="Pfam" id="PF08448">
    <property type="entry name" value="PAS_4"/>
    <property type="match status" value="2"/>
</dbReference>
<dbReference type="PROSITE" id="PS50109">
    <property type="entry name" value="HIS_KIN"/>
    <property type="match status" value="1"/>
</dbReference>
<feature type="domain" description="PAC" evidence="16">
    <location>
        <begin position="578"/>
        <end position="630"/>
    </location>
</feature>
<keyword evidence="13" id="KW-0472">Membrane</keyword>
<dbReference type="SMART" id="SM00086">
    <property type="entry name" value="PAC"/>
    <property type="match status" value="4"/>
</dbReference>
<accession>A0A0P9HBQ7</accession>
<evidence type="ECO:0000256" key="12">
    <source>
        <dbReference type="ARBA" id="ARBA00023012"/>
    </source>
</evidence>
<feature type="domain" description="PAC" evidence="16">
    <location>
        <begin position="447"/>
        <end position="500"/>
    </location>
</feature>
<evidence type="ECO:0000256" key="4">
    <source>
        <dbReference type="ARBA" id="ARBA00022475"/>
    </source>
</evidence>
<dbReference type="InterPro" id="IPR013655">
    <property type="entry name" value="PAS_fold_3"/>
</dbReference>
<keyword evidence="8" id="KW-0547">Nucleotide-binding</keyword>
<dbReference type="Pfam" id="PF00989">
    <property type="entry name" value="PAS"/>
    <property type="match status" value="1"/>
</dbReference>
<keyword evidence="11" id="KW-1133">Transmembrane helix</keyword>
<evidence type="ECO:0000259" key="15">
    <source>
        <dbReference type="PROSITE" id="PS50112"/>
    </source>
</evidence>
<name>A0A0P9HBQ7_9CHLR</name>
<feature type="domain" description="PAS" evidence="15">
    <location>
        <begin position="121"/>
        <end position="192"/>
    </location>
</feature>
<dbReference type="InterPro" id="IPR029016">
    <property type="entry name" value="GAF-like_dom_sf"/>
</dbReference>
<dbReference type="GO" id="GO:0005524">
    <property type="term" value="F:ATP binding"/>
    <property type="evidence" value="ECO:0007669"/>
    <property type="project" value="UniProtKB-KW"/>
</dbReference>
<dbReference type="InterPro" id="IPR001610">
    <property type="entry name" value="PAC"/>
</dbReference>
<dbReference type="EMBL" id="LJCR01000742">
    <property type="protein sequence ID" value="KPV51871.1"/>
    <property type="molecule type" value="Genomic_DNA"/>
</dbReference>
<dbReference type="InterPro" id="IPR003018">
    <property type="entry name" value="GAF"/>
</dbReference>
<dbReference type="SUPFAM" id="SSF55874">
    <property type="entry name" value="ATPase domain of HSP90 chaperone/DNA topoisomerase II/histidine kinase"/>
    <property type="match status" value="1"/>
</dbReference>
<dbReference type="SMART" id="SM00387">
    <property type="entry name" value="HATPase_c"/>
    <property type="match status" value="1"/>
</dbReference>
<keyword evidence="6" id="KW-0808">Transferase</keyword>
<dbReference type="Pfam" id="PF00512">
    <property type="entry name" value="HisKA"/>
    <property type="match status" value="1"/>
</dbReference>
<dbReference type="PROSITE" id="PS50113">
    <property type="entry name" value="PAC"/>
    <property type="match status" value="5"/>
</dbReference>
<feature type="domain" description="PAS" evidence="15">
    <location>
        <begin position="627"/>
        <end position="675"/>
    </location>
</feature>
<dbReference type="InterPro" id="IPR013767">
    <property type="entry name" value="PAS_fold"/>
</dbReference>
<dbReference type="Gene3D" id="1.10.287.130">
    <property type="match status" value="1"/>
</dbReference>
<gene>
    <name evidence="17" type="ORF">SE17_18770</name>
</gene>
<sequence length="955" mass="106011">LVSLFLLEGGELVLKHQKGYSHMLKRVPLGRGIIGRAAKNGKPVLVEDVQNDPDYIGVYEGIRSELCVPLFNQGAIAGVINIESTAEQPLTIDDLRMMTVMGEQIDIAINRAWLFAEARRERDFNTALVDTLDSLVVVVDRTGQFVRFNQACERITGYSFDEMRGRYLWETVLSGQERPRVEANFAAMLAGGLPAPDEIELLTRSGERRLIAWSYTLLRDANGQPEYFIGTGIDITEQRQAAAALHDSEKRYRELVNNSQGLICSHDLDGVLRSINPASTELLGYQIDEMVGHNLRDFLAPEAEKHFDSYLHAVATKRVAHGQLHIRTKDGSTRVLLYRNMLYTEAGETPYVMGYGQDITDLKRAEEALSASEAILRSFYDSTPLMMGVVELQDDDILHLSDNKATAQLFGRTQQQMRNQRASAMGIPPEQLAVWVKHYRESQRRGGPMTFEYKQVVSGMTRWFSATVCPINLAAGHTPRFSYVVDDTTARKMAEAALRESEARHRTLIEQLPAIIYTADLDPSSPTRYVSPQIKDILGFTPAEWLADANLWLEQIYPDDRQTVLAAVAKVQSSTESYSSEYRAIRRDGEIIWLRDTAKTVYDVHNNPLFMQGLTIDITEQRQAEETRARLAAIVDSSGDAIIGVGMDSRIMSWNAGAERMCGYDAKEVIGRSILKMVPATMRNERMTLYDELARGDEVVHNETRWRHKDGHLIDVALTISPIKGVDGLAGFAIIARNITDRKLAEAELAQARDAALESSRLKSEFLATMSHEIRTPMNGVIGMSELLIDTPLDDTQREFVDTINSSAQALLTIINDILDFSKIEAGHISLAIEPLSIADLMASVVSLMSGRARSKGLSLLTEISADVPALLAGDAGRLRQILLNLIGNAVKFTHEGGVSMRVETEQREADMLVLRFLVSDTGIGIPAAAQARMFQPFTQADGSVTRKYGGTGLG</sequence>
<keyword evidence="4" id="KW-1003">Cell membrane</keyword>
<protein>
    <recommendedName>
        <fullName evidence="3">histidine kinase</fullName>
        <ecNumber evidence="3">2.7.13.3</ecNumber>
    </recommendedName>
</protein>
<dbReference type="PANTHER" id="PTHR43047:SF72">
    <property type="entry name" value="OSMOSENSING HISTIDINE PROTEIN KINASE SLN1"/>
    <property type="match status" value="1"/>
</dbReference>
<feature type="domain" description="PAS" evidence="15">
    <location>
        <begin position="248"/>
        <end position="318"/>
    </location>
</feature>
<keyword evidence="5" id="KW-0597">Phosphoprotein</keyword>
<dbReference type="CDD" id="cd00130">
    <property type="entry name" value="PAS"/>
    <property type="match status" value="4"/>
</dbReference>
<dbReference type="Gene3D" id="3.30.450.20">
    <property type="entry name" value="PAS domain"/>
    <property type="match status" value="5"/>
</dbReference>
<dbReference type="Pfam" id="PF02518">
    <property type="entry name" value="HATPase_c"/>
    <property type="match status" value="1"/>
</dbReference>
<dbReference type="InterPro" id="IPR000014">
    <property type="entry name" value="PAS"/>
</dbReference>
<feature type="domain" description="PAC" evidence="16">
    <location>
        <begin position="700"/>
        <end position="751"/>
    </location>
</feature>
<dbReference type="Gene3D" id="3.30.450.40">
    <property type="match status" value="1"/>
</dbReference>
<dbReference type="Pfam" id="PF08447">
    <property type="entry name" value="PAS_3"/>
    <property type="match status" value="1"/>
</dbReference>
<dbReference type="SUPFAM" id="SSF47384">
    <property type="entry name" value="Homodimeric domain of signal transducing histidine kinase"/>
    <property type="match status" value="1"/>
</dbReference>
<dbReference type="InterPro" id="IPR013656">
    <property type="entry name" value="PAS_4"/>
</dbReference>
<evidence type="ECO:0000256" key="7">
    <source>
        <dbReference type="ARBA" id="ARBA00022692"/>
    </source>
</evidence>
<keyword evidence="18" id="KW-1185">Reference proteome</keyword>
<dbReference type="SUPFAM" id="SSF55785">
    <property type="entry name" value="PYP-like sensor domain (PAS domain)"/>
    <property type="match status" value="5"/>
</dbReference>
<evidence type="ECO:0000256" key="9">
    <source>
        <dbReference type="ARBA" id="ARBA00022777"/>
    </source>
</evidence>
<dbReference type="GO" id="GO:0000155">
    <property type="term" value="F:phosphorelay sensor kinase activity"/>
    <property type="evidence" value="ECO:0007669"/>
    <property type="project" value="InterPro"/>
</dbReference>
<comment type="caution">
    <text evidence="17">The sequence shown here is derived from an EMBL/GenBank/DDBJ whole genome shotgun (WGS) entry which is preliminary data.</text>
</comment>
<dbReference type="InterPro" id="IPR003594">
    <property type="entry name" value="HATPase_dom"/>
</dbReference>
<dbReference type="InterPro" id="IPR036890">
    <property type="entry name" value="HATPase_C_sf"/>
</dbReference>
<dbReference type="EC" id="2.7.13.3" evidence="3"/>
<evidence type="ECO:0000256" key="1">
    <source>
        <dbReference type="ARBA" id="ARBA00000085"/>
    </source>
</evidence>
<dbReference type="GO" id="GO:0005886">
    <property type="term" value="C:plasma membrane"/>
    <property type="evidence" value="ECO:0007669"/>
    <property type="project" value="UniProtKB-SubCell"/>
</dbReference>
<dbReference type="SUPFAM" id="SSF55781">
    <property type="entry name" value="GAF domain-like"/>
    <property type="match status" value="1"/>
</dbReference>
<dbReference type="GO" id="GO:0009927">
    <property type="term" value="F:histidine phosphotransfer kinase activity"/>
    <property type="evidence" value="ECO:0007669"/>
    <property type="project" value="TreeGrafter"/>
</dbReference>
<reference evidence="17 18" key="1">
    <citation type="submission" date="2015-09" db="EMBL/GenBank/DDBJ databases">
        <title>Draft genome sequence of Kouleothrix aurantiaca JCM 19913.</title>
        <authorList>
            <person name="Hemp J."/>
        </authorList>
    </citation>
    <scope>NUCLEOTIDE SEQUENCE [LARGE SCALE GENOMIC DNA]</scope>
    <source>
        <strain evidence="17 18">COM-B</strain>
    </source>
</reference>
<keyword evidence="7" id="KW-0812">Transmembrane</keyword>
<evidence type="ECO:0000256" key="8">
    <source>
        <dbReference type="ARBA" id="ARBA00022741"/>
    </source>
</evidence>
<dbReference type="SMART" id="SM00388">
    <property type="entry name" value="HisKA"/>
    <property type="match status" value="1"/>
</dbReference>
<dbReference type="Proteomes" id="UP000050509">
    <property type="component" value="Unassembled WGS sequence"/>
</dbReference>
<dbReference type="InterPro" id="IPR003661">
    <property type="entry name" value="HisK_dim/P_dom"/>
</dbReference>
<dbReference type="SMART" id="SM00091">
    <property type="entry name" value="PAS"/>
    <property type="match status" value="5"/>
</dbReference>
<evidence type="ECO:0000256" key="13">
    <source>
        <dbReference type="ARBA" id="ARBA00023136"/>
    </source>
</evidence>
<dbReference type="Pfam" id="PF13185">
    <property type="entry name" value="GAF_2"/>
    <property type="match status" value="1"/>
</dbReference>
<evidence type="ECO:0000256" key="5">
    <source>
        <dbReference type="ARBA" id="ARBA00022553"/>
    </source>
</evidence>
<feature type="non-terminal residue" evidence="17">
    <location>
        <position position="955"/>
    </location>
</feature>
<dbReference type="PANTHER" id="PTHR43047">
    <property type="entry name" value="TWO-COMPONENT HISTIDINE PROTEIN KINASE"/>
    <property type="match status" value="1"/>
</dbReference>
<dbReference type="InterPro" id="IPR035965">
    <property type="entry name" value="PAS-like_dom_sf"/>
</dbReference>
<evidence type="ECO:0000256" key="10">
    <source>
        <dbReference type="ARBA" id="ARBA00022840"/>
    </source>
</evidence>
<dbReference type="PROSITE" id="PS50112">
    <property type="entry name" value="PAS"/>
    <property type="match status" value="4"/>
</dbReference>
<dbReference type="AlphaFoldDB" id="A0A0P9HBQ7"/>
<feature type="domain" description="PAC" evidence="16">
    <location>
        <begin position="320"/>
        <end position="371"/>
    </location>
</feature>
<comment type="subcellular location">
    <subcellularLocation>
        <location evidence="2">Cell membrane</location>
        <topology evidence="2">Multi-pass membrane protein</topology>
    </subcellularLocation>
</comment>
<dbReference type="InterPro" id="IPR005467">
    <property type="entry name" value="His_kinase_dom"/>
</dbReference>
<dbReference type="CDD" id="cd16922">
    <property type="entry name" value="HATPase_EvgS-ArcB-TorS-like"/>
    <property type="match status" value="1"/>
</dbReference>
<dbReference type="NCBIfam" id="TIGR00229">
    <property type="entry name" value="sensory_box"/>
    <property type="match status" value="5"/>
</dbReference>
<evidence type="ECO:0000256" key="11">
    <source>
        <dbReference type="ARBA" id="ARBA00022989"/>
    </source>
</evidence>
<dbReference type="CDD" id="cd00082">
    <property type="entry name" value="HisKA"/>
    <property type="match status" value="1"/>
</dbReference>
<dbReference type="InterPro" id="IPR036097">
    <property type="entry name" value="HisK_dim/P_sf"/>
</dbReference>
<dbReference type="InterPro" id="IPR004358">
    <property type="entry name" value="Sig_transdc_His_kin-like_C"/>
</dbReference>
<keyword evidence="10" id="KW-0067">ATP-binding</keyword>
<keyword evidence="9" id="KW-0418">Kinase</keyword>
<feature type="domain" description="PAC" evidence="16">
    <location>
        <begin position="195"/>
        <end position="247"/>
    </location>
</feature>